<dbReference type="AlphaFoldDB" id="A0A9P8I8J4"/>
<sequence>VLSGKGGVGKSSVTAQLGLALSLLNKKTGILDVDLTGPSMPHLLSVASARVTQGGGGWQPVTVHDADAAAGVAALSCMSLGFLLGGRGDAVVWRGPKKTAMVRQFLGDVEWGALDVLLVDTPPGTSDEHIALAEALQQPALAGRLAGAVLVTTPQAVATADVRKELNFCRKTRIPLLGLVENLSGFVCPHCAHCTNIFSRGGGALMADDYSIPLLAAVPVDPQLVSLLEDGRRPVYPPDTDVTLAATAPPEADDNAPLVEKYRACSLCPIFMDIARKIIAAPPENGSATESHT</sequence>
<comment type="caution">
    <text evidence="6">The sequence shown here is derived from an EMBL/GenBank/DDBJ whole genome shotgun (WGS) entry which is preliminary data.</text>
</comment>
<dbReference type="InterPro" id="IPR027417">
    <property type="entry name" value="P-loop_NTPase"/>
</dbReference>
<name>A0A9P8I8J4_9PEZI</name>
<dbReference type="GO" id="GO:0005829">
    <property type="term" value="C:cytosol"/>
    <property type="evidence" value="ECO:0007669"/>
    <property type="project" value="TreeGrafter"/>
</dbReference>
<evidence type="ECO:0000313" key="7">
    <source>
        <dbReference type="Proteomes" id="UP000750711"/>
    </source>
</evidence>
<feature type="non-terminal residue" evidence="6">
    <location>
        <position position="1"/>
    </location>
</feature>
<accession>A0A9P8I8J4</accession>
<evidence type="ECO:0000256" key="3">
    <source>
        <dbReference type="ARBA" id="ARBA00022840"/>
    </source>
</evidence>
<dbReference type="InterPro" id="IPR033756">
    <property type="entry name" value="YlxH/NBP35"/>
</dbReference>
<dbReference type="GO" id="GO:0005524">
    <property type="term" value="F:ATP binding"/>
    <property type="evidence" value="ECO:0007669"/>
    <property type="project" value="UniProtKB-KW"/>
</dbReference>
<dbReference type="HAMAP" id="MF_02040">
    <property type="entry name" value="Mrp_NBP35"/>
    <property type="match status" value="1"/>
</dbReference>
<dbReference type="GO" id="GO:0046872">
    <property type="term" value="F:metal ion binding"/>
    <property type="evidence" value="ECO:0007669"/>
    <property type="project" value="UniProtKB-KW"/>
</dbReference>
<proteinExistence type="inferred from homology"/>
<dbReference type="Pfam" id="PF10609">
    <property type="entry name" value="ParA"/>
    <property type="match status" value="1"/>
</dbReference>
<gene>
    <name evidence="6" type="primary">CFD1</name>
    <name evidence="6" type="ORF">GP486_008507</name>
</gene>
<evidence type="ECO:0000256" key="5">
    <source>
        <dbReference type="ARBA" id="ARBA00023014"/>
    </source>
</evidence>
<dbReference type="EMBL" id="JAGHQM010003364">
    <property type="protein sequence ID" value="KAH0544577.1"/>
    <property type="molecule type" value="Genomic_DNA"/>
</dbReference>
<organism evidence="6 7">
    <name type="scientific">Trichoglossum hirsutum</name>
    <dbReference type="NCBI Taxonomy" id="265104"/>
    <lineage>
        <taxon>Eukaryota</taxon>
        <taxon>Fungi</taxon>
        <taxon>Dikarya</taxon>
        <taxon>Ascomycota</taxon>
        <taxon>Pezizomycotina</taxon>
        <taxon>Geoglossomycetes</taxon>
        <taxon>Geoglossales</taxon>
        <taxon>Geoglossaceae</taxon>
        <taxon>Trichoglossum</taxon>
    </lineage>
</organism>
<reference evidence="6" key="1">
    <citation type="submission" date="2021-03" db="EMBL/GenBank/DDBJ databases">
        <title>Comparative genomics and phylogenomic investigation of the class Geoglossomycetes provide insights into ecological specialization and systematics.</title>
        <authorList>
            <person name="Melie T."/>
            <person name="Pirro S."/>
            <person name="Miller A.N."/>
            <person name="Quandt A."/>
        </authorList>
    </citation>
    <scope>NUCLEOTIDE SEQUENCE</scope>
    <source>
        <strain evidence="6">CAQ_001_2017</strain>
    </source>
</reference>
<dbReference type="PANTHER" id="PTHR23264:SF19">
    <property type="entry name" value="CYTOSOLIC FE-S CLUSTER ASSEMBLY FACTOR NUBP2"/>
    <property type="match status" value="1"/>
</dbReference>
<dbReference type="InterPro" id="IPR000808">
    <property type="entry name" value="Mrp-like_CS"/>
</dbReference>
<keyword evidence="3" id="KW-0067">ATP-binding</keyword>
<keyword evidence="5" id="KW-0411">Iron-sulfur</keyword>
<dbReference type="GO" id="GO:0051536">
    <property type="term" value="F:iron-sulfur cluster binding"/>
    <property type="evidence" value="ECO:0007669"/>
    <property type="project" value="UniProtKB-KW"/>
</dbReference>
<dbReference type="SUPFAM" id="SSF52540">
    <property type="entry name" value="P-loop containing nucleoside triphosphate hydrolases"/>
    <property type="match status" value="1"/>
</dbReference>
<evidence type="ECO:0000256" key="4">
    <source>
        <dbReference type="ARBA" id="ARBA00023004"/>
    </source>
</evidence>
<dbReference type="CDD" id="cd02037">
    <property type="entry name" value="Mrp_NBP35"/>
    <property type="match status" value="1"/>
</dbReference>
<dbReference type="GO" id="GO:0140663">
    <property type="term" value="F:ATP-dependent FeS chaperone activity"/>
    <property type="evidence" value="ECO:0007669"/>
    <property type="project" value="InterPro"/>
</dbReference>
<keyword evidence="2" id="KW-0547">Nucleotide-binding</keyword>
<dbReference type="GO" id="GO:0016226">
    <property type="term" value="P:iron-sulfur cluster assembly"/>
    <property type="evidence" value="ECO:0007669"/>
    <property type="project" value="InterPro"/>
</dbReference>
<keyword evidence="7" id="KW-1185">Reference proteome</keyword>
<protein>
    <submittedName>
        <fullName evidence="6">Cytosolic Fe-S cluster assembly factor cfd1</fullName>
    </submittedName>
</protein>
<evidence type="ECO:0000313" key="6">
    <source>
        <dbReference type="EMBL" id="KAH0544577.1"/>
    </source>
</evidence>
<evidence type="ECO:0000256" key="2">
    <source>
        <dbReference type="ARBA" id="ARBA00022741"/>
    </source>
</evidence>
<dbReference type="InterPro" id="IPR019591">
    <property type="entry name" value="Mrp/NBP35_ATP-bd"/>
</dbReference>
<dbReference type="PANTHER" id="PTHR23264">
    <property type="entry name" value="NUCLEOTIDE-BINDING PROTEIN NBP35 YEAST -RELATED"/>
    <property type="match status" value="1"/>
</dbReference>
<keyword evidence="1" id="KW-0479">Metal-binding</keyword>
<dbReference type="Gene3D" id="3.40.50.300">
    <property type="entry name" value="P-loop containing nucleotide triphosphate hydrolases"/>
    <property type="match status" value="1"/>
</dbReference>
<dbReference type="Proteomes" id="UP000750711">
    <property type="component" value="Unassembled WGS sequence"/>
</dbReference>
<keyword evidence="4" id="KW-0408">Iron</keyword>
<dbReference type="PROSITE" id="PS01215">
    <property type="entry name" value="MRP"/>
    <property type="match status" value="1"/>
</dbReference>
<evidence type="ECO:0000256" key="1">
    <source>
        <dbReference type="ARBA" id="ARBA00022723"/>
    </source>
</evidence>